<reference evidence="1 2" key="1">
    <citation type="submission" date="2015-09" db="EMBL/GenBank/DDBJ databases">
        <title>Sorangium comparison.</title>
        <authorList>
            <person name="Zaburannyi N."/>
            <person name="Bunk B."/>
            <person name="Overmann J."/>
            <person name="Mueller R."/>
        </authorList>
    </citation>
    <scope>NUCLEOTIDE SEQUENCE [LARGE SCALE GENOMIC DNA]</scope>
    <source>
        <strain evidence="1 2">So ceGT47</strain>
    </source>
</reference>
<accession>A0A4P2Q957</accession>
<dbReference type="RefSeq" id="WP_129352839.1">
    <property type="nucleotide sequence ID" value="NZ_CP012670.1"/>
</dbReference>
<evidence type="ECO:0000313" key="2">
    <source>
        <dbReference type="Proteomes" id="UP000295781"/>
    </source>
</evidence>
<dbReference type="AlphaFoldDB" id="A0A4P2Q957"/>
<dbReference type="EMBL" id="CP012670">
    <property type="protein sequence ID" value="AUX25728.1"/>
    <property type="molecule type" value="Genomic_DNA"/>
</dbReference>
<sequence length="384" mass="42094">MSIEKFFDDPRRRRSEELAFFAERAERTGDLIAALTQYAEAARLEEANALEIPADVPRVRTVLAVSAVALWLRAEQWDEAARAGCAFLAVPKALTPDGRRELQSLVDRAWRASELQTIFDGKRDAFAGLEARLSGGTVRIGLAPVAIVAERREVLVPILYRVAEWRRKKKFRRAGPSSFAASLEVVEAPARAASFGLRLFVGRLGQQVTAGEPDHPRDIINAFLDLASAAAEDRLASVCEDADYMKAFSRAFRDLAGDGTQVASVELGHVESRSVRHVVLLGPEQRSALTARLTCADGARPIRLEGVLKSVNLRGREPTIVIEQENGSAARLRIAKGEHDDTIGPKLNRPVRVIGRHDVTEDGEAEEWADDVILLEDAAEEPPG</sequence>
<dbReference type="Proteomes" id="UP000295781">
    <property type="component" value="Chromosome"/>
</dbReference>
<organism evidence="1 2">
    <name type="scientific">Sorangium cellulosum</name>
    <name type="common">Polyangium cellulosum</name>
    <dbReference type="NCBI Taxonomy" id="56"/>
    <lineage>
        <taxon>Bacteria</taxon>
        <taxon>Pseudomonadati</taxon>
        <taxon>Myxococcota</taxon>
        <taxon>Polyangia</taxon>
        <taxon>Polyangiales</taxon>
        <taxon>Polyangiaceae</taxon>
        <taxon>Sorangium</taxon>
    </lineage>
</organism>
<proteinExistence type="predicted"/>
<gene>
    <name evidence="1" type="ORF">SOCEGT47_062770</name>
</gene>
<evidence type="ECO:0000313" key="1">
    <source>
        <dbReference type="EMBL" id="AUX25728.1"/>
    </source>
</evidence>
<name>A0A4P2Q957_SORCE</name>
<protein>
    <submittedName>
        <fullName evidence="1">Uncharacterized protein</fullName>
    </submittedName>
</protein>